<proteinExistence type="predicted"/>
<name>A0A183DW34_9BILA</name>
<dbReference type="OrthoDB" id="774873at2759"/>
<evidence type="ECO:0000313" key="2">
    <source>
        <dbReference type="Proteomes" id="UP000271098"/>
    </source>
</evidence>
<reference evidence="3" key="1">
    <citation type="submission" date="2016-06" db="UniProtKB">
        <authorList>
            <consortium name="WormBaseParasite"/>
        </authorList>
    </citation>
    <scope>IDENTIFICATION</scope>
</reference>
<dbReference type="WBParaSite" id="GPUH_0001293901-mRNA-1">
    <property type="protein sequence ID" value="GPUH_0001293901-mRNA-1"/>
    <property type="gene ID" value="GPUH_0001293901"/>
</dbReference>
<reference evidence="1 2" key="2">
    <citation type="submission" date="2018-11" db="EMBL/GenBank/DDBJ databases">
        <authorList>
            <consortium name="Pathogen Informatics"/>
        </authorList>
    </citation>
    <scope>NUCLEOTIDE SEQUENCE [LARGE SCALE GENOMIC DNA]</scope>
</reference>
<keyword evidence="2" id="KW-1185">Reference proteome</keyword>
<dbReference type="AlphaFoldDB" id="A0A183DW34"/>
<organism evidence="3">
    <name type="scientific">Gongylonema pulchrum</name>
    <dbReference type="NCBI Taxonomy" id="637853"/>
    <lineage>
        <taxon>Eukaryota</taxon>
        <taxon>Metazoa</taxon>
        <taxon>Ecdysozoa</taxon>
        <taxon>Nematoda</taxon>
        <taxon>Chromadorea</taxon>
        <taxon>Rhabditida</taxon>
        <taxon>Spirurina</taxon>
        <taxon>Spiruromorpha</taxon>
        <taxon>Spiruroidea</taxon>
        <taxon>Gongylonematidae</taxon>
        <taxon>Gongylonema</taxon>
    </lineage>
</organism>
<dbReference type="Proteomes" id="UP000271098">
    <property type="component" value="Unassembled WGS sequence"/>
</dbReference>
<accession>A0A183DW34</accession>
<gene>
    <name evidence="1" type="ORF">GPUH_LOCUS12927</name>
</gene>
<evidence type="ECO:0000313" key="1">
    <source>
        <dbReference type="EMBL" id="VDN21308.1"/>
    </source>
</evidence>
<evidence type="ECO:0000313" key="3">
    <source>
        <dbReference type="WBParaSite" id="GPUH_0001293901-mRNA-1"/>
    </source>
</evidence>
<sequence>MTTIIYDEAGPVLISHPLSFQKKEGCDPPKIWLFHLSSFYSRRGVRAVVIEPAVKDKKARILKTYPSNRFSKPNNKYANRCLLLLGNIVLVYCHQRLDKPDQDPQLWILELK</sequence>
<protein>
    <submittedName>
        <fullName evidence="3">Transposase</fullName>
    </submittedName>
</protein>
<dbReference type="EMBL" id="UYRT01079740">
    <property type="protein sequence ID" value="VDN21308.1"/>
    <property type="molecule type" value="Genomic_DNA"/>
</dbReference>